<comment type="caution">
    <text evidence="5">The sequence shown here is derived from an EMBL/GenBank/DDBJ whole genome shotgun (WGS) entry which is preliminary data.</text>
</comment>
<reference evidence="5" key="1">
    <citation type="submission" date="2009-02" db="EMBL/GenBank/DDBJ databases">
        <authorList>
            <person name="Fulton L."/>
            <person name="Clifton S."/>
            <person name="Fulton B."/>
            <person name="Xu J."/>
            <person name="Minx P."/>
            <person name="Pepin K.H."/>
            <person name="Johnson M."/>
            <person name="Bhonagiri V."/>
            <person name="Nash W.E."/>
            <person name="Mardis E.R."/>
            <person name="Wilson R.K."/>
        </authorList>
    </citation>
    <scope>NUCLEOTIDE SEQUENCE [LARGE SCALE GENOMIC DNA]</scope>
    <source>
        <strain evidence="5">DSM 15053</strain>
    </source>
</reference>
<dbReference type="InterPro" id="IPR011990">
    <property type="entry name" value="TPR-like_helical_dom_sf"/>
</dbReference>
<dbReference type="Proteomes" id="UP000004893">
    <property type="component" value="Unassembled WGS sequence"/>
</dbReference>
<proteinExistence type="predicted"/>
<protein>
    <submittedName>
        <fullName evidence="5">Tetratricopeptide repeat protein</fullName>
    </submittedName>
</protein>
<feature type="transmembrane region" description="Helical" evidence="3">
    <location>
        <begin position="42"/>
        <end position="62"/>
    </location>
</feature>
<evidence type="ECO:0000256" key="2">
    <source>
        <dbReference type="SAM" id="MobiDB-lite"/>
    </source>
</evidence>
<dbReference type="EMBL" id="ABYI02000041">
    <property type="protein sequence ID" value="EEG72435.1"/>
    <property type="molecule type" value="Genomic_DNA"/>
</dbReference>
<name>C0C5Q1_9FIRM</name>
<dbReference type="STRING" id="553973.CLOHYLEM_07438"/>
<dbReference type="Pfam" id="PF14903">
    <property type="entry name" value="WG_beta_rep"/>
    <property type="match status" value="2"/>
</dbReference>
<feature type="region of interest" description="Disordered" evidence="2">
    <location>
        <begin position="466"/>
        <end position="490"/>
    </location>
</feature>
<feature type="compositionally biased region" description="Basic residues" evidence="2">
    <location>
        <begin position="136"/>
        <end position="145"/>
    </location>
</feature>
<dbReference type="OrthoDB" id="1652041at2"/>
<evidence type="ECO:0000259" key="4">
    <source>
        <dbReference type="Pfam" id="PF13240"/>
    </source>
</evidence>
<dbReference type="Pfam" id="PF13240">
    <property type="entry name" value="Zn_Ribbon_1"/>
    <property type="match status" value="1"/>
</dbReference>
<dbReference type="HOGENOM" id="CLU_459839_0_0_9"/>
<organism evidence="5 6">
    <name type="scientific">[Clostridium] hylemonae DSM 15053</name>
    <dbReference type="NCBI Taxonomy" id="553973"/>
    <lineage>
        <taxon>Bacteria</taxon>
        <taxon>Bacillati</taxon>
        <taxon>Bacillota</taxon>
        <taxon>Clostridia</taxon>
        <taxon>Lachnospirales</taxon>
        <taxon>Lachnospiraceae</taxon>
    </lineage>
</organism>
<keyword evidence="1" id="KW-0802">TPR repeat</keyword>
<evidence type="ECO:0000313" key="5">
    <source>
        <dbReference type="EMBL" id="EEG72435.1"/>
    </source>
</evidence>
<evidence type="ECO:0000313" key="6">
    <source>
        <dbReference type="Proteomes" id="UP000004893"/>
    </source>
</evidence>
<dbReference type="AlphaFoldDB" id="C0C5Q1"/>
<dbReference type="PROSITE" id="PS50005">
    <property type="entry name" value="TPR"/>
    <property type="match status" value="1"/>
</dbReference>
<reference evidence="5" key="2">
    <citation type="submission" date="2013-06" db="EMBL/GenBank/DDBJ databases">
        <title>Draft genome sequence of Clostridium hylemonae (DSM 15053).</title>
        <authorList>
            <person name="Sudarsanam P."/>
            <person name="Ley R."/>
            <person name="Guruge J."/>
            <person name="Turnbaugh P.J."/>
            <person name="Mahowald M."/>
            <person name="Liep D."/>
            <person name="Gordon J."/>
        </authorList>
    </citation>
    <scope>NUCLEOTIDE SEQUENCE</scope>
    <source>
        <strain evidence="5">DSM 15053</strain>
    </source>
</reference>
<sequence>MYCRKCGSPNDEGARFCGKCGAELQPPQEQTEKEKKVKKIRLWAGAAAVLAAAVVLAGYFAMKDVSAREAYEEYMTNADKYLETMDYEKAEEEYLQAIAIDPKQEEPYLKLAQLYEADGEPEKAESILAEADKKVPQKNRRKLAKKKEEDKQAAEQKSNYTAVWETEPQVEADAIYYLAENDYYEQPVNELRKQYLSPYAVIQKGEAKGLIGMDGRTEGGLDYEDIQIEAGGYLMERTEPVYDDKAQGQCSMYRMLEGMDEIEPALGLGGMPPYDVFYESGGELISLLERSGGSFCDFHKEVPEGAFPVQHFETPFEGDIFDDSYREWKENGGLYAVYNGGAPVTDFVYEECGSAVDGLLAVKRDGKWGYVDESGKEVIPAEFDASWQYYTSADPYGEAYEDYCYAASEGYVVLRSGKQWELRDTAGNVAVPSGIYEEILPVYEGRCWVKKDGRWGVLEIYEWSEDAQQEDGGGSGEDVQDTGGPGESYTVYDSGPVELTGVIQFETGTHPNGQEIGAVILKLDTPAGFHVGGGLEPEESFENCTDIQLVGAEIDKSWEGKHVKVTGELNADAYTVYYFREYAVYDAVVSEIK</sequence>
<keyword evidence="3" id="KW-0812">Transmembrane</keyword>
<accession>C0C5Q1</accession>
<keyword evidence="3" id="KW-1133">Transmembrane helix</keyword>
<evidence type="ECO:0000256" key="1">
    <source>
        <dbReference type="PROSITE-ProRule" id="PRU00339"/>
    </source>
</evidence>
<dbReference type="InterPro" id="IPR019734">
    <property type="entry name" value="TPR_rpt"/>
</dbReference>
<dbReference type="SUPFAM" id="SSF69360">
    <property type="entry name" value="Cell wall binding repeat"/>
    <property type="match status" value="1"/>
</dbReference>
<feature type="region of interest" description="Disordered" evidence="2">
    <location>
        <begin position="134"/>
        <end position="157"/>
    </location>
</feature>
<keyword evidence="6" id="KW-1185">Reference proteome</keyword>
<gene>
    <name evidence="5" type="ORF">CLOHYLEM_07438</name>
</gene>
<dbReference type="Pfam" id="PF14559">
    <property type="entry name" value="TPR_19"/>
    <property type="match status" value="1"/>
</dbReference>
<dbReference type="SUPFAM" id="SSF48452">
    <property type="entry name" value="TPR-like"/>
    <property type="match status" value="1"/>
</dbReference>
<feature type="domain" description="Zinc-ribbon" evidence="4">
    <location>
        <begin position="2"/>
        <end position="24"/>
    </location>
</feature>
<evidence type="ECO:0000256" key="3">
    <source>
        <dbReference type="SAM" id="Phobius"/>
    </source>
</evidence>
<dbReference type="Gene3D" id="1.25.40.10">
    <property type="entry name" value="Tetratricopeptide repeat domain"/>
    <property type="match status" value="1"/>
</dbReference>
<dbReference type="InterPro" id="IPR032774">
    <property type="entry name" value="WG_beta_rep"/>
</dbReference>
<dbReference type="InterPro" id="IPR026870">
    <property type="entry name" value="Zinc_ribbon_dom"/>
</dbReference>
<feature type="repeat" description="TPR" evidence="1">
    <location>
        <begin position="71"/>
        <end position="104"/>
    </location>
</feature>
<dbReference type="RefSeq" id="WP_006444783.1">
    <property type="nucleotide sequence ID" value="NZ_CP036524.1"/>
</dbReference>
<keyword evidence="3" id="KW-0472">Membrane</keyword>